<gene>
    <name evidence="2" type="ORF">niasHT_035601</name>
</gene>
<dbReference type="Proteomes" id="UP001620626">
    <property type="component" value="Unassembled WGS sequence"/>
</dbReference>
<reference evidence="2 3" key="1">
    <citation type="submission" date="2024-10" db="EMBL/GenBank/DDBJ databases">
        <authorList>
            <person name="Kim D."/>
        </authorList>
    </citation>
    <scope>NUCLEOTIDE SEQUENCE [LARGE SCALE GENOMIC DNA]</scope>
    <source>
        <strain evidence="2">BH-2024</strain>
    </source>
</reference>
<keyword evidence="3" id="KW-1185">Reference proteome</keyword>
<sequence length="75" mass="8291">MKLISMFVFAVLLVGAMVGVGEAQFYGGYWPSLYGGLYGYGSYGSSWSWPYYGYGFYGKRSAGFGPDEVKNEKPQ</sequence>
<dbReference type="AlphaFoldDB" id="A0ABD2J250"/>
<proteinExistence type="predicted"/>
<evidence type="ECO:0000313" key="2">
    <source>
        <dbReference type="EMBL" id="KAL3084602.1"/>
    </source>
</evidence>
<protein>
    <submittedName>
        <fullName evidence="2">Uncharacterized protein</fullName>
    </submittedName>
</protein>
<name>A0ABD2J250_9BILA</name>
<evidence type="ECO:0000313" key="3">
    <source>
        <dbReference type="Proteomes" id="UP001620626"/>
    </source>
</evidence>
<keyword evidence="1" id="KW-0732">Signal</keyword>
<dbReference type="EMBL" id="JBICBT010001073">
    <property type="protein sequence ID" value="KAL3084602.1"/>
    <property type="molecule type" value="Genomic_DNA"/>
</dbReference>
<feature type="chain" id="PRO_5044861580" evidence="1">
    <location>
        <begin position="24"/>
        <end position="75"/>
    </location>
</feature>
<accession>A0ABD2J250</accession>
<organism evidence="2 3">
    <name type="scientific">Heterodera trifolii</name>
    <dbReference type="NCBI Taxonomy" id="157864"/>
    <lineage>
        <taxon>Eukaryota</taxon>
        <taxon>Metazoa</taxon>
        <taxon>Ecdysozoa</taxon>
        <taxon>Nematoda</taxon>
        <taxon>Chromadorea</taxon>
        <taxon>Rhabditida</taxon>
        <taxon>Tylenchina</taxon>
        <taxon>Tylenchomorpha</taxon>
        <taxon>Tylenchoidea</taxon>
        <taxon>Heteroderidae</taxon>
        <taxon>Heteroderinae</taxon>
        <taxon>Heterodera</taxon>
    </lineage>
</organism>
<evidence type="ECO:0000256" key="1">
    <source>
        <dbReference type="SAM" id="SignalP"/>
    </source>
</evidence>
<comment type="caution">
    <text evidence="2">The sequence shown here is derived from an EMBL/GenBank/DDBJ whole genome shotgun (WGS) entry which is preliminary data.</text>
</comment>
<feature type="signal peptide" evidence="1">
    <location>
        <begin position="1"/>
        <end position="23"/>
    </location>
</feature>